<name>A0A7K1KKN1_9BACT</name>
<proteinExistence type="predicted"/>
<evidence type="ECO:0000313" key="1">
    <source>
        <dbReference type="EMBL" id="MUM76501.1"/>
    </source>
</evidence>
<evidence type="ECO:0000313" key="2">
    <source>
        <dbReference type="Proteomes" id="UP000461162"/>
    </source>
</evidence>
<evidence type="ECO:0008006" key="3">
    <source>
        <dbReference type="Google" id="ProtNLM"/>
    </source>
</evidence>
<dbReference type="Proteomes" id="UP000461162">
    <property type="component" value="Unassembled WGS sequence"/>
</dbReference>
<keyword evidence="2" id="KW-1185">Reference proteome</keyword>
<comment type="caution">
    <text evidence="1">The sequence shown here is derived from an EMBL/GenBank/DDBJ whole genome shotgun (WGS) entry which is preliminary data.</text>
</comment>
<protein>
    <recommendedName>
        <fullName evidence="3">Cell division protein FtsL</fullName>
    </recommendedName>
</protein>
<accession>A0A7K1KKN1</accession>
<gene>
    <name evidence="1" type="ORF">GKC30_02505</name>
</gene>
<dbReference type="RefSeq" id="WP_155932117.1">
    <property type="nucleotide sequence ID" value="NZ_WODC01000001.1"/>
</dbReference>
<organism evidence="1 2">
    <name type="scientific">Pseudodesulfovibrio alkaliphilus</name>
    <dbReference type="NCBI Taxonomy" id="2661613"/>
    <lineage>
        <taxon>Bacteria</taxon>
        <taxon>Pseudomonadati</taxon>
        <taxon>Thermodesulfobacteriota</taxon>
        <taxon>Desulfovibrionia</taxon>
        <taxon>Desulfovibrionales</taxon>
        <taxon>Desulfovibrionaceae</taxon>
    </lineage>
</organism>
<dbReference type="EMBL" id="WODC01000001">
    <property type="protein sequence ID" value="MUM76501.1"/>
    <property type="molecule type" value="Genomic_DNA"/>
</dbReference>
<sequence length="94" mass="10468">MSTTDKTLLWMILTLLGAALSLGLGAVWLNIERMDLAYDLRKMEKSLNQKEALAVKLSVERNNQVSPYQLKRLAGQLDLGVAAPGQIRRITDTQ</sequence>
<dbReference type="AlphaFoldDB" id="A0A7K1KKN1"/>
<reference evidence="1 2" key="1">
    <citation type="submission" date="2019-11" db="EMBL/GenBank/DDBJ databases">
        <title>Pseudodesulfovibrio alkaliphilus, sp. nov., an alkaliphilic sulfate-reducing bacteria from mud volcano of Taman peninsula, Russia.</title>
        <authorList>
            <person name="Frolova A."/>
            <person name="Merkel A.Y."/>
            <person name="Slobodkin A.I."/>
        </authorList>
    </citation>
    <scope>NUCLEOTIDE SEQUENCE [LARGE SCALE GENOMIC DNA]</scope>
    <source>
        <strain evidence="1 2">F-1</strain>
    </source>
</reference>